<accession>A0A498H218</accession>
<dbReference type="Gene3D" id="3.10.400.20">
    <property type="match status" value="1"/>
</dbReference>
<feature type="domain" description="PUA" evidence="1">
    <location>
        <begin position="82"/>
        <end position="157"/>
    </location>
</feature>
<dbReference type="PANTHER" id="PTHR22798:SF0">
    <property type="entry name" value="MALIGNANT T-CELL-AMPLIFIED SEQUENCE 1"/>
    <property type="match status" value="1"/>
</dbReference>
<reference evidence="2 3" key="1">
    <citation type="journal article" date="2015" name="Int. J. Syst. Evol. Microbiol.">
        <title>Methanoculleus taiwanensis sp. nov., a methanogen isolated from deep marine sediment at the deformation front area near Taiwan.</title>
        <authorList>
            <person name="Weng C.Y."/>
            <person name="Chen S.C."/>
            <person name="Lai M.C."/>
            <person name="Wu S.Y."/>
            <person name="Lin S."/>
            <person name="Yang T.F."/>
            <person name="Chen P.C."/>
        </authorList>
    </citation>
    <scope>NUCLEOTIDE SEQUENCE [LARGE SCALE GENOMIC DNA]</scope>
    <source>
        <strain evidence="2 3">CYW4</strain>
    </source>
</reference>
<dbReference type="EMBL" id="LHQS01000001">
    <property type="protein sequence ID" value="RXE56912.1"/>
    <property type="molecule type" value="Genomic_DNA"/>
</dbReference>
<dbReference type="InterPro" id="IPR015947">
    <property type="entry name" value="PUA-like_sf"/>
</dbReference>
<sequence>MSKIIVKKRHSIRKSQLSQLMAGLADEIGDAATLFAAERIELAETDSDFELYLVNKKPLLMRHGTWVFPTVRGLIEHPLPLRRVVVDQGAVRFVVNGADIMRPGIVAVSPDVRAGSPVQVVEERHGKPLAIGVALLDAAGIETQEKGKSVRNIHYVGDDIWNLEI</sequence>
<dbReference type="RefSeq" id="WP_128692659.1">
    <property type="nucleotide sequence ID" value="NZ_LHQS01000001.1"/>
</dbReference>
<evidence type="ECO:0000259" key="1">
    <source>
        <dbReference type="SMART" id="SM00359"/>
    </source>
</evidence>
<dbReference type="SMART" id="SM00359">
    <property type="entry name" value="PUA"/>
    <property type="match status" value="1"/>
</dbReference>
<dbReference type="GO" id="GO:0003723">
    <property type="term" value="F:RNA binding"/>
    <property type="evidence" value="ECO:0007669"/>
    <property type="project" value="InterPro"/>
</dbReference>
<dbReference type="SUPFAM" id="SSF88697">
    <property type="entry name" value="PUA domain-like"/>
    <property type="match status" value="1"/>
</dbReference>
<name>A0A498H218_9EURY</name>
<dbReference type="CDD" id="cd21154">
    <property type="entry name" value="PUA_MJ1432-like"/>
    <property type="match status" value="1"/>
</dbReference>
<dbReference type="Proteomes" id="UP000290932">
    <property type="component" value="Unassembled WGS sequence"/>
</dbReference>
<keyword evidence="3" id="KW-1185">Reference proteome</keyword>
<dbReference type="Pfam" id="PF01472">
    <property type="entry name" value="PUA"/>
    <property type="match status" value="1"/>
</dbReference>
<dbReference type="PANTHER" id="PTHR22798">
    <property type="entry name" value="MCT-1 PROTEIN"/>
    <property type="match status" value="1"/>
</dbReference>
<dbReference type="OrthoDB" id="27972at2157"/>
<dbReference type="PROSITE" id="PS50890">
    <property type="entry name" value="PUA"/>
    <property type="match status" value="1"/>
</dbReference>
<dbReference type="AlphaFoldDB" id="A0A498H218"/>
<comment type="caution">
    <text evidence="2">The sequence shown here is derived from an EMBL/GenBank/DDBJ whole genome shotgun (WGS) entry which is preliminary data.</text>
</comment>
<dbReference type="NCBIfam" id="TIGR00451">
    <property type="entry name" value="unchar_dom_2"/>
    <property type="match status" value="1"/>
</dbReference>
<dbReference type="InterPro" id="IPR004521">
    <property type="entry name" value="Uncharacterised_CHP00451"/>
</dbReference>
<gene>
    <name evidence="2" type="ORF">ABH15_01825</name>
</gene>
<dbReference type="InterPro" id="IPR016437">
    <property type="entry name" value="MCT-1/Tma20"/>
</dbReference>
<evidence type="ECO:0000313" key="3">
    <source>
        <dbReference type="Proteomes" id="UP000290932"/>
    </source>
</evidence>
<dbReference type="NCBIfam" id="NF011152">
    <property type="entry name" value="PRK14560.1-3"/>
    <property type="match status" value="1"/>
</dbReference>
<dbReference type="NCBIfam" id="NF011153">
    <property type="entry name" value="PRK14560.1-4"/>
    <property type="match status" value="1"/>
</dbReference>
<evidence type="ECO:0000313" key="2">
    <source>
        <dbReference type="EMBL" id="RXE56912.1"/>
    </source>
</evidence>
<dbReference type="InterPro" id="IPR022430">
    <property type="entry name" value="CHP03684"/>
</dbReference>
<dbReference type="NCBIfam" id="TIGR03684">
    <property type="entry name" value="arCOG00985"/>
    <property type="match status" value="1"/>
</dbReference>
<organism evidence="2 3">
    <name type="scientific">Methanoculleus taiwanensis</name>
    <dbReference type="NCBI Taxonomy" id="1550565"/>
    <lineage>
        <taxon>Archaea</taxon>
        <taxon>Methanobacteriati</taxon>
        <taxon>Methanobacteriota</taxon>
        <taxon>Stenosarchaea group</taxon>
        <taxon>Methanomicrobia</taxon>
        <taxon>Methanomicrobiales</taxon>
        <taxon>Methanomicrobiaceae</taxon>
        <taxon>Methanoculleus</taxon>
    </lineage>
</organism>
<dbReference type="GO" id="GO:0001731">
    <property type="term" value="P:formation of translation preinitiation complex"/>
    <property type="evidence" value="ECO:0007669"/>
    <property type="project" value="TreeGrafter"/>
</dbReference>
<proteinExistence type="predicted"/>
<dbReference type="InterPro" id="IPR002478">
    <property type="entry name" value="PUA"/>
</dbReference>
<protein>
    <submittedName>
        <fullName evidence="2">RNA-binding protein</fullName>
    </submittedName>
</protein>
<dbReference type="PIRSF" id="PIRSF005067">
    <property type="entry name" value="Tma_RNA-bind_prd"/>
    <property type="match status" value="1"/>
</dbReference>